<reference evidence="2" key="1">
    <citation type="submission" date="2025-08" db="UniProtKB">
        <authorList>
            <consortium name="RefSeq"/>
        </authorList>
    </citation>
    <scope>IDENTIFICATION</scope>
</reference>
<dbReference type="PANTHER" id="PTHR33223">
    <property type="entry name" value="CCHC-TYPE DOMAIN-CONTAINING PROTEIN"/>
    <property type="match status" value="1"/>
</dbReference>
<organism evidence="1 2">
    <name type="scientific">Sesamum indicum</name>
    <name type="common">Oriental sesame</name>
    <name type="synonym">Sesamum orientale</name>
    <dbReference type="NCBI Taxonomy" id="4182"/>
    <lineage>
        <taxon>Eukaryota</taxon>
        <taxon>Viridiplantae</taxon>
        <taxon>Streptophyta</taxon>
        <taxon>Embryophyta</taxon>
        <taxon>Tracheophyta</taxon>
        <taxon>Spermatophyta</taxon>
        <taxon>Magnoliopsida</taxon>
        <taxon>eudicotyledons</taxon>
        <taxon>Gunneridae</taxon>
        <taxon>Pentapetalae</taxon>
        <taxon>asterids</taxon>
        <taxon>lamiids</taxon>
        <taxon>Lamiales</taxon>
        <taxon>Pedaliaceae</taxon>
        <taxon>Sesamum</taxon>
    </lineage>
</organism>
<proteinExistence type="predicted"/>
<keyword evidence="1" id="KW-1185">Reference proteome</keyword>
<dbReference type="AlphaFoldDB" id="A0A6I9SK44"/>
<dbReference type="KEGG" id="sind:105155274"/>
<protein>
    <submittedName>
        <fullName evidence="2">Uncharacterized protein LOC105155274</fullName>
    </submittedName>
</protein>
<name>A0A6I9SK44_SESIN</name>
<dbReference type="PANTHER" id="PTHR33223:SF10">
    <property type="entry name" value="AMINOTRANSFERASE-LIKE PLANT MOBILE DOMAIN-CONTAINING PROTEIN"/>
    <property type="match status" value="1"/>
</dbReference>
<gene>
    <name evidence="2" type="primary">LOC105155274</name>
</gene>
<dbReference type="GeneID" id="105155274"/>
<dbReference type="Proteomes" id="UP000504604">
    <property type="component" value="Unplaced"/>
</dbReference>
<evidence type="ECO:0000313" key="1">
    <source>
        <dbReference type="Proteomes" id="UP000504604"/>
    </source>
</evidence>
<dbReference type="InParanoid" id="A0A6I9SK44"/>
<evidence type="ECO:0000313" key="2">
    <source>
        <dbReference type="RefSeq" id="XP_011069450.1"/>
    </source>
</evidence>
<dbReference type="RefSeq" id="XP_011069450.1">
    <property type="nucleotide sequence ID" value="XM_011071148.1"/>
</dbReference>
<accession>A0A6I9SK44</accession>
<dbReference type="OrthoDB" id="913893at2759"/>
<sequence length="355" mass="40804">MPDLPKYDGTKDPLEHLAAFDMKFSFHFASKRKQKRSAIYLFTIRQQDNEGLKSFMGRFNNETLEVPDLKIDMMVSILIHGLKKGALASALARDPPSDVEQLMCMAQKYIDEEEMNAMKDGEWRIEHGRDRGHYDKDDRRPKYEWNKEPHYQQKYHKYTPLNTTRAKALLLVERKDVLRWPKTTRVTPAKKYSSKYCRFHHERGHDTEECYQLKDDIKRLERRAENGIVAGQNAQNNASVKGVIHIIAEGSDTGYSRRARKKIELKVGAIASRQIMNISQESDITFGAQDLKEKIGDDNDPMVIKMDIANFTVHKVLVDNGSSVDIILKKVLIKMGLGNVRLNPVNSPLVGFGRE</sequence>